<protein>
    <submittedName>
        <fullName evidence="4">Uncharacterized protein</fullName>
    </submittedName>
</protein>
<keyword evidence="3" id="KW-0812">Transmembrane</keyword>
<dbReference type="Proteomes" id="UP000034772">
    <property type="component" value="Unassembled WGS sequence"/>
</dbReference>
<dbReference type="SMART" id="SM00612">
    <property type="entry name" value="Kelch"/>
    <property type="match status" value="2"/>
</dbReference>
<evidence type="ECO:0000313" key="4">
    <source>
        <dbReference type="EMBL" id="KKU86575.1"/>
    </source>
</evidence>
<feature type="transmembrane region" description="Helical" evidence="3">
    <location>
        <begin position="1354"/>
        <end position="1378"/>
    </location>
</feature>
<accession>A0A0G1WWJ0</accession>
<evidence type="ECO:0000256" key="1">
    <source>
        <dbReference type="SAM" id="Coils"/>
    </source>
</evidence>
<feature type="transmembrane region" description="Helical" evidence="3">
    <location>
        <begin position="1384"/>
        <end position="1406"/>
    </location>
</feature>
<reference evidence="4 5" key="1">
    <citation type="journal article" date="2015" name="Nature">
        <title>rRNA introns, odd ribosomes, and small enigmatic genomes across a large radiation of phyla.</title>
        <authorList>
            <person name="Brown C.T."/>
            <person name="Hug L.A."/>
            <person name="Thomas B.C."/>
            <person name="Sharon I."/>
            <person name="Castelle C.J."/>
            <person name="Singh A."/>
            <person name="Wilkins M.J."/>
            <person name="Williams K.H."/>
            <person name="Banfield J.F."/>
        </authorList>
    </citation>
    <scope>NUCLEOTIDE SEQUENCE [LARGE SCALE GENOMIC DNA]</scope>
</reference>
<sequence>LTPPKKDRKISQRSSDAVQKNTAHAGSAGQIAASANDFQSFIMKSLINFSVFVSTAAQVMDESDVLGRLPINRLEYAREKGEDPQGGKYKSGESKYVTHQFLYSDTNPEAKVNVNGVDVPTVDVEGWKTNVDCEAALANITSSPDHNPGMPFAVTSTLPFDIYINTSGFDIRVANCVDNSGETILGKKMFTTYSSGKILFEEAQWCGAYAQETPLDVDTSKEPVMAYATTTVTNILYLYDDDNSENGNDVKIDRVKRAPSSSSDFIETLIFSHTDVNFDNMYDLGATTTSDAMRGRPALDTMRPNLVDEIRDKDGTKTGSKIAKSLAQAAVADDYLIGGYNSGGFINEIRQISTDKVVASLPVPLAGAETVYYPPEKRVYIFGGRNMSGYSDAIYEFDINSKEVRTMAARLPSPAYGMTGAYYPDTQRVYLFGGKTGATETINMDGEPDAVVTEASVSDQILEFNQQMDAITVKNSRLPNPLAHASAVPLFDQDNKIKIFIFGGMDESGQAVGTILAYDPRDLADNGSIKQKNKLIQQRGYLAAVPTDTTDINTSNYKNSKAIILGGEDVMGRWDIIQEYDALTNSVIDKTPLDIPLTQTARSLERAILIGGITDSPATDASSRIYPQGDVYYIPGSAEAVSKRQIILLKYFSPTYENASVSLLNTRDDRAYRDPTLVVRNSKGDEVYLPKDAFYSELPEKIQDLAEKLRILNGYHYNEPNRRDYEAGIAQQVGSAPDDDPSDNNPRNPLYPDRPTNATNEANCKTPYEWDEDLQQCLRKGYKGSVSDVTTKYKNITEIYQVLYSGATDERALEGIDPNMTILSPTETNIKLSLIGARCPTLPPSGTSTPETKEGCPIFGEPNGQYNMGKRFMFEGDDTSQNPTGLTTGFATNPFNNKKSSSLAGILNLDEMATQLQAVPPDKNIVKLIRLRQILEQLQVWESITPGTKNYQKSIREIRTPDSSESLRPDALTGVDTIRVSLFGFEKIQDWLNATSTSGGAPARNKDIQELIEAYGYTNAKEAYPEISKDLDTILQDAIGQVTDKTREVFVKRTEESMEQARLDAEYRLRRFIEYARDLNSEIKLSLTGSSALRMGNLIDPINDRINDDLYVLRAEPFTNSPDDPRWVRNIINGKTVTNNERSGLVGAAVYKITNLAKFIGMNTESVEFTAMMTQYRQGSGETQEQLEKNLNDRLEKSAVDVYLLYRGVSDQTNPKLSVNEKARTARPTNAQTNTRVSGTCGFDSDQRIYFCDLNASGTNGAPIRIYKDASMKIKKLRDDFGLMMEEFSKIKEEFTEAINNGQNQKQQFEDLLANLYELDSHYQKTNECVGMINKEWTPPIYVHELLIGMGGSAAIFLTGLATGGLASLIGVGTFGIGAISTGLLILSTVWVLPLVIGIAVIDGIINSNKARKAKKKYREKINKIVDECKAGLRDYNRALGQFAEEQ</sequence>
<dbReference type="EMBL" id="LCOZ01000043">
    <property type="protein sequence ID" value="KKU86575.1"/>
    <property type="molecule type" value="Genomic_DNA"/>
</dbReference>
<evidence type="ECO:0000313" key="5">
    <source>
        <dbReference type="Proteomes" id="UP000034772"/>
    </source>
</evidence>
<dbReference type="SUPFAM" id="SSF117281">
    <property type="entry name" value="Kelch motif"/>
    <property type="match status" value="1"/>
</dbReference>
<gene>
    <name evidence="4" type="ORF">UY17_C0043G0001</name>
</gene>
<keyword evidence="3" id="KW-1133">Transmembrane helix</keyword>
<keyword evidence="3" id="KW-0472">Membrane</keyword>
<comment type="caution">
    <text evidence="4">The sequence shown here is derived from an EMBL/GenBank/DDBJ whole genome shotgun (WGS) entry which is preliminary data.</text>
</comment>
<name>A0A0G1WWJ0_9BACT</name>
<organism evidence="4 5">
    <name type="scientific">Candidatus Beckwithbacteria bacterium GW2011_GWC2_47_9</name>
    <dbReference type="NCBI Taxonomy" id="1618373"/>
    <lineage>
        <taxon>Bacteria</taxon>
        <taxon>Candidatus Beckwithiibacteriota</taxon>
    </lineage>
</organism>
<evidence type="ECO:0000256" key="3">
    <source>
        <dbReference type="SAM" id="Phobius"/>
    </source>
</evidence>
<keyword evidence="1" id="KW-0175">Coiled coil</keyword>
<dbReference type="InterPro" id="IPR015915">
    <property type="entry name" value="Kelch-typ_b-propeller"/>
</dbReference>
<feature type="non-terminal residue" evidence="4">
    <location>
        <position position="1"/>
    </location>
</feature>
<feature type="coiled-coil region" evidence="1">
    <location>
        <begin position="1292"/>
        <end position="1319"/>
    </location>
</feature>
<evidence type="ECO:0000256" key="2">
    <source>
        <dbReference type="SAM" id="MobiDB-lite"/>
    </source>
</evidence>
<dbReference type="InterPro" id="IPR006652">
    <property type="entry name" value="Kelch_1"/>
</dbReference>
<feature type="region of interest" description="Disordered" evidence="2">
    <location>
        <begin position="732"/>
        <end position="763"/>
    </location>
</feature>
<proteinExistence type="predicted"/>
<dbReference type="Gene3D" id="2.120.10.80">
    <property type="entry name" value="Kelch-type beta propeller"/>
    <property type="match status" value="1"/>
</dbReference>